<name>A0A6L6IFZ0_9ENTR</name>
<comment type="caution">
    <text evidence="3">The sequence shown here is derived from an EMBL/GenBank/DDBJ whole genome shotgun (WGS) entry which is preliminary data.</text>
</comment>
<keyword evidence="4" id="KW-1185">Reference proteome</keyword>
<dbReference type="InterPro" id="IPR054375">
    <property type="entry name" value="MrkH_YcgR-like_dom"/>
</dbReference>
<feature type="domain" description="PilZ" evidence="1">
    <location>
        <begin position="103"/>
        <end position="219"/>
    </location>
</feature>
<protein>
    <submittedName>
        <fullName evidence="3">Pilus assembly protein PilZ</fullName>
    </submittedName>
</protein>
<dbReference type="RefSeq" id="WP_155106517.1">
    <property type="nucleotide sequence ID" value="NZ_WMJZ01000001.1"/>
</dbReference>
<dbReference type="Proteomes" id="UP000477739">
    <property type="component" value="Unassembled WGS sequence"/>
</dbReference>
<accession>A0A6L6IFZ0</accession>
<dbReference type="Pfam" id="PF07238">
    <property type="entry name" value="PilZ"/>
    <property type="match status" value="1"/>
</dbReference>
<evidence type="ECO:0000313" key="3">
    <source>
        <dbReference type="EMBL" id="MTH44817.1"/>
    </source>
</evidence>
<dbReference type="AlphaFoldDB" id="A0A6L6IFZ0"/>
<sequence>MGLAMEKDDKYEIIAILREAIFRNSRLELKYNNESHITWVIKVDYTHFTIFCREARPPEKPFSFILHSDEGVISFSARYYKMLPAEKGIELVFFLPDIIFTVQRRQYQRFSVLSDHRFYCFGRYKNGENYALRIKNFSHGGCALIARSPNPRFLYRNALIKSARLDFGSLGDLPLDLKVVAVVPLEEFDENKQLYSCYQISCQFLFKSQREESAIDKLIIRFLISRKSGFYKSRKGIC</sequence>
<feature type="domain" description="MrkH-like YcgR-like" evidence="2">
    <location>
        <begin position="7"/>
        <end position="99"/>
    </location>
</feature>
<dbReference type="Gene3D" id="2.40.10.220">
    <property type="entry name" value="predicted glycosyltransferase like domains"/>
    <property type="match status" value="1"/>
</dbReference>
<evidence type="ECO:0000313" key="4">
    <source>
        <dbReference type="Proteomes" id="UP000477739"/>
    </source>
</evidence>
<reference evidence="3 4" key="1">
    <citation type="submission" date="2019-11" db="EMBL/GenBank/DDBJ databases">
        <title>Escherichia alba sp. nov. isolated from the gut of plastic-eating superworms Zophobas atratus.</title>
        <authorList>
            <person name="Yang Y."/>
        </authorList>
    </citation>
    <scope>NUCLEOTIDE SEQUENCE [LARGE SCALE GENOMIC DNA]</scope>
    <source>
        <strain evidence="4">BIT-B35</strain>
    </source>
</reference>
<dbReference type="Pfam" id="PF22363">
    <property type="entry name" value="MrkH_YcgR_like"/>
    <property type="match status" value="1"/>
</dbReference>
<dbReference type="OrthoDB" id="6586024at2"/>
<dbReference type="EMBL" id="WMJZ01000001">
    <property type="protein sequence ID" value="MTH44817.1"/>
    <property type="molecule type" value="Genomic_DNA"/>
</dbReference>
<organism evidence="3 4">
    <name type="scientific">Intestinirhabdus alba</name>
    <dbReference type="NCBI Taxonomy" id="2899544"/>
    <lineage>
        <taxon>Bacteria</taxon>
        <taxon>Pseudomonadati</taxon>
        <taxon>Pseudomonadota</taxon>
        <taxon>Gammaproteobacteria</taxon>
        <taxon>Enterobacterales</taxon>
        <taxon>Enterobacteriaceae</taxon>
        <taxon>Intestinirhabdus</taxon>
    </lineage>
</organism>
<evidence type="ECO:0000259" key="1">
    <source>
        <dbReference type="Pfam" id="PF07238"/>
    </source>
</evidence>
<gene>
    <name evidence="3" type="ORF">GJV78_00735</name>
</gene>
<proteinExistence type="predicted"/>
<dbReference type="InterPro" id="IPR009875">
    <property type="entry name" value="PilZ_domain"/>
</dbReference>
<evidence type="ECO:0000259" key="2">
    <source>
        <dbReference type="Pfam" id="PF22363"/>
    </source>
</evidence>
<dbReference type="GO" id="GO:0035438">
    <property type="term" value="F:cyclic-di-GMP binding"/>
    <property type="evidence" value="ECO:0007669"/>
    <property type="project" value="InterPro"/>
</dbReference>